<proteinExistence type="inferred from homology"/>
<dbReference type="GO" id="GO:0005739">
    <property type="term" value="C:mitochondrion"/>
    <property type="evidence" value="ECO:0007669"/>
    <property type="project" value="UniProtKB-SubCell"/>
</dbReference>
<dbReference type="GeneID" id="33558748"/>
<protein>
    <recommendedName>
        <fullName evidence="7">Protein arginine methyltransferase NDUFAF7</fullName>
        <ecNumber evidence="7">2.1.1.320</ecNumber>
    </recommendedName>
</protein>
<dbReference type="STRING" id="4999.A0A1Y1U9F9"/>
<comment type="catalytic activity">
    <reaction evidence="6 7">
        <text>L-arginyl-[protein] + 2 S-adenosyl-L-methionine = N(omega),N(omega)'-dimethyl-L-arginyl-[protein] + 2 S-adenosyl-L-homocysteine + 2 H(+)</text>
        <dbReference type="Rhea" id="RHEA:48108"/>
        <dbReference type="Rhea" id="RHEA-COMP:10532"/>
        <dbReference type="Rhea" id="RHEA-COMP:11992"/>
        <dbReference type="ChEBI" id="CHEBI:15378"/>
        <dbReference type="ChEBI" id="CHEBI:29965"/>
        <dbReference type="ChEBI" id="CHEBI:57856"/>
        <dbReference type="ChEBI" id="CHEBI:59789"/>
        <dbReference type="ChEBI" id="CHEBI:88221"/>
        <dbReference type="EC" id="2.1.1.320"/>
    </reaction>
</comment>
<keyword evidence="9" id="KW-1185">Reference proteome</keyword>
<keyword evidence="5 7" id="KW-0496">Mitochondrion</keyword>
<keyword evidence="4 7" id="KW-0808">Transferase</keyword>
<dbReference type="GO" id="GO:0032981">
    <property type="term" value="P:mitochondrial respiratory chain complex I assembly"/>
    <property type="evidence" value="ECO:0007669"/>
    <property type="project" value="TreeGrafter"/>
</dbReference>
<accession>A0A1Y1U9F9</accession>
<dbReference type="EC" id="2.1.1.320" evidence="7"/>
<comment type="subcellular location">
    <subcellularLocation>
        <location evidence="1 7">Mitochondrion</location>
    </subcellularLocation>
</comment>
<dbReference type="Pfam" id="PF02636">
    <property type="entry name" value="Methyltransf_28"/>
    <property type="match status" value="1"/>
</dbReference>
<gene>
    <name evidence="8" type="ORF">BD324DRAFT_636851</name>
</gene>
<evidence type="ECO:0000256" key="4">
    <source>
        <dbReference type="ARBA" id="ARBA00022679"/>
    </source>
</evidence>
<dbReference type="Proteomes" id="UP000193218">
    <property type="component" value="Unassembled WGS sequence"/>
</dbReference>
<comment type="caution">
    <text evidence="8">The sequence shown here is derived from an EMBL/GenBank/DDBJ whole genome shotgun (WGS) entry which is preliminary data.</text>
</comment>
<dbReference type="AlphaFoldDB" id="A0A1Y1U9F9"/>
<dbReference type="RefSeq" id="XP_021868425.1">
    <property type="nucleotide sequence ID" value="XM_022016939.1"/>
</dbReference>
<evidence type="ECO:0000256" key="3">
    <source>
        <dbReference type="ARBA" id="ARBA00022603"/>
    </source>
</evidence>
<comment type="function">
    <text evidence="7">Arginine methyltransferase involved in the assembly or stability of mitochondrial NADH:ubiquinone oxidoreductase complex (complex I).</text>
</comment>
<dbReference type="EMBL" id="NBSH01000015">
    <property type="protein sequence ID" value="ORX34147.1"/>
    <property type="molecule type" value="Genomic_DNA"/>
</dbReference>
<dbReference type="PANTHER" id="PTHR12049:SF7">
    <property type="entry name" value="PROTEIN ARGININE METHYLTRANSFERASE NDUFAF7, MITOCHONDRIAL"/>
    <property type="match status" value="1"/>
</dbReference>
<dbReference type="PANTHER" id="PTHR12049">
    <property type="entry name" value="PROTEIN ARGININE METHYLTRANSFERASE NDUFAF7, MITOCHONDRIAL"/>
    <property type="match status" value="1"/>
</dbReference>
<dbReference type="OrthoDB" id="438553at2759"/>
<evidence type="ECO:0000256" key="2">
    <source>
        <dbReference type="ARBA" id="ARBA00005891"/>
    </source>
</evidence>
<keyword evidence="3 7" id="KW-0489">Methyltransferase</keyword>
<evidence type="ECO:0000256" key="7">
    <source>
        <dbReference type="RuleBase" id="RU364114"/>
    </source>
</evidence>
<dbReference type="InParanoid" id="A0A1Y1U9F9"/>
<comment type="similarity">
    <text evidence="2 7">Belongs to the NDUFAF7 family.</text>
</comment>
<organism evidence="8 9">
    <name type="scientific">Kockovaella imperatae</name>
    <dbReference type="NCBI Taxonomy" id="4999"/>
    <lineage>
        <taxon>Eukaryota</taxon>
        <taxon>Fungi</taxon>
        <taxon>Dikarya</taxon>
        <taxon>Basidiomycota</taxon>
        <taxon>Agaricomycotina</taxon>
        <taxon>Tremellomycetes</taxon>
        <taxon>Tremellales</taxon>
        <taxon>Cuniculitremaceae</taxon>
        <taxon>Kockovaella</taxon>
    </lineage>
</organism>
<evidence type="ECO:0000256" key="6">
    <source>
        <dbReference type="ARBA" id="ARBA00048612"/>
    </source>
</evidence>
<evidence type="ECO:0000256" key="5">
    <source>
        <dbReference type="ARBA" id="ARBA00023128"/>
    </source>
</evidence>
<evidence type="ECO:0000313" key="8">
    <source>
        <dbReference type="EMBL" id="ORX34147.1"/>
    </source>
</evidence>
<dbReference type="Gene3D" id="3.40.50.12710">
    <property type="match status" value="1"/>
</dbReference>
<dbReference type="GO" id="GO:0035243">
    <property type="term" value="F:protein-arginine omega-N symmetric methyltransferase activity"/>
    <property type="evidence" value="ECO:0007669"/>
    <property type="project" value="UniProtKB-EC"/>
</dbReference>
<dbReference type="InterPro" id="IPR029063">
    <property type="entry name" value="SAM-dependent_MTases_sf"/>
</dbReference>
<evidence type="ECO:0000313" key="9">
    <source>
        <dbReference type="Proteomes" id="UP000193218"/>
    </source>
</evidence>
<dbReference type="GO" id="GO:0032259">
    <property type="term" value="P:methylation"/>
    <property type="evidence" value="ECO:0007669"/>
    <property type="project" value="UniProtKB-KW"/>
</dbReference>
<dbReference type="SUPFAM" id="SSF53335">
    <property type="entry name" value="S-adenosyl-L-methionine-dependent methyltransferases"/>
    <property type="match status" value="1"/>
</dbReference>
<reference evidence="8 9" key="1">
    <citation type="submission" date="2017-03" db="EMBL/GenBank/DDBJ databases">
        <title>Widespread Adenine N6-methylation of Active Genes in Fungi.</title>
        <authorList>
            <consortium name="DOE Joint Genome Institute"/>
            <person name="Mondo S.J."/>
            <person name="Dannebaum R.O."/>
            <person name="Kuo R.C."/>
            <person name="Louie K.B."/>
            <person name="Bewick A.J."/>
            <person name="Labutti K."/>
            <person name="Haridas S."/>
            <person name="Kuo A."/>
            <person name="Salamov A."/>
            <person name="Ahrendt S.R."/>
            <person name="Lau R."/>
            <person name="Bowen B.P."/>
            <person name="Lipzen A."/>
            <person name="Sullivan W."/>
            <person name="Andreopoulos W.B."/>
            <person name="Clum A."/>
            <person name="Lindquist E."/>
            <person name="Daum C."/>
            <person name="Northen T.R."/>
            <person name="Ramamoorthy G."/>
            <person name="Schmitz R.J."/>
            <person name="Gryganskyi A."/>
            <person name="Culley D."/>
            <person name="Magnuson J."/>
            <person name="James T.Y."/>
            <person name="O'Malley M.A."/>
            <person name="Stajich J.E."/>
            <person name="Spatafora J.W."/>
            <person name="Visel A."/>
            <person name="Grigoriev I.V."/>
        </authorList>
    </citation>
    <scope>NUCLEOTIDE SEQUENCE [LARGE SCALE GENOMIC DNA]</scope>
    <source>
        <strain evidence="8 9">NRRL Y-17943</strain>
    </source>
</reference>
<name>A0A1Y1U9F9_9TREE</name>
<sequence length="450" mass="49107">MKSGLARTLKRTESRCSCFRSPALARSARSYSVVSPSTSGRAESPLAKVLRDSIKATGPISVSRYMQWCLSHPVYGYYTQGDVFGQKGDFITSPEISQIFGELMAIWFVTRYIAAGHPKRCRIIELGPGRGTLMADILRTFDQLKSIASSLKSVHLVENSEKMRAVQSSNLDRFCEERDIAIHWVDRIDDVPPGDEFTFVVAHEFFDAMPINAFEKAPEGFRELMVDIDPENGSDSTSCSHSGLRLTRSREANSSALLIPATSPRFAALPIGARVEIAQDSWKIARKIGEMLQRSEPGSTSSSAGGAGLIVDYGADKLFPDSFRAIRKHEIIDVFDSPGESDLTANVDFAYLREAIEGTGTSALGPISQGQFLLSLGLQPRLQKLLASNTSPERKQDLIKGAQRLVDPVFMGSQYQIMGLLSGAGEGAEVYPFPSLVPTAAEPGETRPDS</sequence>
<dbReference type="InterPro" id="IPR003788">
    <property type="entry name" value="NDUFAF7"/>
</dbReference>
<evidence type="ECO:0000256" key="1">
    <source>
        <dbReference type="ARBA" id="ARBA00004173"/>
    </source>
</evidence>
<dbReference type="InterPro" id="IPR038375">
    <property type="entry name" value="NDUFAF7_sf"/>
</dbReference>